<keyword evidence="4" id="KW-1185">Reference proteome</keyword>
<feature type="non-terminal residue" evidence="3">
    <location>
        <position position="120"/>
    </location>
</feature>
<reference evidence="3 4" key="1">
    <citation type="journal article" date="2018" name="Front. Plant Sci.">
        <title>Red Clover (Trifolium pratense) and Zigzag Clover (T. medium) - A Picture of Genomic Similarities and Differences.</title>
        <authorList>
            <person name="Dluhosova J."/>
            <person name="Istvanek J."/>
            <person name="Nedelnik J."/>
            <person name="Repkova J."/>
        </authorList>
    </citation>
    <scope>NUCLEOTIDE SEQUENCE [LARGE SCALE GENOMIC DNA]</scope>
    <source>
        <strain evidence="4">cv. 10/8</strain>
        <tissue evidence="3">Leaf</tissue>
    </source>
</reference>
<dbReference type="InterPro" id="IPR039749">
    <property type="entry name" value="NUB1"/>
</dbReference>
<feature type="non-terminal residue" evidence="3">
    <location>
        <position position="1"/>
    </location>
</feature>
<accession>A0A392NJC9</accession>
<dbReference type="PANTHER" id="PTHR12948">
    <property type="entry name" value="NEDD8 ULTIMATE BUSTER-1 BS4 PROTEIN"/>
    <property type="match status" value="1"/>
</dbReference>
<evidence type="ECO:0000313" key="3">
    <source>
        <dbReference type="EMBL" id="MCH99930.1"/>
    </source>
</evidence>
<organism evidence="3 4">
    <name type="scientific">Trifolium medium</name>
    <dbReference type="NCBI Taxonomy" id="97028"/>
    <lineage>
        <taxon>Eukaryota</taxon>
        <taxon>Viridiplantae</taxon>
        <taxon>Streptophyta</taxon>
        <taxon>Embryophyta</taxon>
        <taxon>Tracheophyta</taxon>
        <taxon>Spermatophyta</taxon>
        <taxon>Magnoliopsida</taxon>
        <taxon>eudicotyledons</taxon>
        <taxon>Gunneridae</taxon>
        <taxon>Pentapetalae</taxon>
        <taxon>rosids</taxon>
        <taxon>fabids</taxon>
        <taxon>Fabales</taxon>
        <taxon>Fabaceae</taxon>
        <taxon>Papilionoideae</taxon>
        <taxon>50 kb inversion clade</taxon>
        <taxon>NPAAA clade</taxon>
        <taxon>Hologalegina</taxon>
        <taxon>IRL clade</taxon>
        <taxon>Trifolieae</taxon>
        <taxon>Trifolium</taxon>
    </lineage>
</organism>
<name>A0A392NJC9_9FABA</name>
<dbReference type="Proteomes" id="UP000265520">
    <property type="component" value="Unassembled WGS sequence"/>
</dbReference>
<dbReference type="PANTHER" id="PTHR12948:SF3">
    <property type="entry name" value="NEDD8 ULTIMATE BUSTER 1"/>
    <property type="match status" value="1"/>
</dbReference>
<dbReference type="SMART" id="SM00165">
    <property type="entry name" value="UBA"/>
    <property type="match status" value="1"/>
</dbReference>
<dbReference type="SUPFAM" id="SSF46934">
    <property type="entry name" value="UBA-like"/>
    <property type="match status" value="1"/>
</dbReference>
<dbReference type="GO" id="GO:2000058">
    <property type="term" value="P:regulation of ubiquitin-dependent protein catabolic process"/>
    <property type="evidence" value="ECO:0007669"/>
    <property type="project" value="TreeGrafter"/>
</dbReference>
<evidence type="ECO:0000256" key="1">
    <source>
        <dbReference type="SAM" id="MobiDB-lite"/>
    </source>
</evidence>
<dbReference type="InterPro" id="IPR009060">
    <property type="entry name" value="UBA-like_sf"/>
</dbReference>
<dbReference type="Gene3D" id="1.10.8.10">
    <property type="entry name" value="DNA helicase RuvA subunit, C-terminal domain"/>
    <property type="match status" value="1"/>
</dbReference>
<gene>
    <name evidence="3" type="ORF">A2U01_0020945</name>
</gene>
<dbReference type="AlphaFoldDB" id="A0A392NJC9"/>
<comment type="caution">
    <text evidence="3">The sequence shown here is derived from an EMBL/GenBank/DDBJ whole genome shotgun (WGS) entry which is preliminary data.</text>
</comment>
<feature type="region of interest" description="Disordered" evidence="1">
    <location>
        <begin position="100"/>
        <end position="120"/>
    </location>
</feature>
<proteinExistence type="predicted"/>
<sequence length="120" mass="13609">HRHLRLELLEGVVAFHTGQLEKSRQALASARAKFVQLQVPDEALSLVMSMGYNQRNAKRALRMNNQDVGGAIDFLVEEKAKKLQKREEDLKRRDEIWECAEDASPLPAPPPNLFSVPDPH</sequence>
<dbReference type="PROSITE" id="PS50030">
    <property type="entry name" value="UBA"/>
    <property type="match status" value="1"/>
</dbReference>
<dbReference type="InterPro" id="IPR015940">
    <property type="entry name" value="UBA"/>
</dbReference>
<evidence type="ECO:0000313" key="4">
    <source>
        <dbReference type="Proteomes" id="UP000265520"/>
    </source>
</evidence>
<dbReference type="EMBL" id="LXQA010041763">
    <property type="protein sequence ID" value="MCH99930.1"/>
    <property type="molecule type" value="Genomic_DNA"/>
</dbReference>
<protein>
    <submittedName>
        <fullName evidence="3">NEDD8 ultimate buster-like protein</fullName>
    </submittedName>
</protein>
<feature type="domain" description="UBA" evidence="2">
    <location>
        <begin position="38"/>
        <end position="78"/>
    </location>
</feature>
<evidence type="ECO:0000259" key="2">
    <source>
        <dbReference type="PROSITE" id="PS50030"/>
    </source>
</evidence>